<accession>A0A0Z8QP05</accession>
<evidence type="ECO:0000313" key="3">
    <source>
        <dbReference type="EMBL" id="MDX5037825.1"/>
    </source>
</evidence>
<evidence type="ECO:0000313" key="4">
    <source>
        <dbReference type="Proteomes" id="UP000074903"/>
    </source>
</evidence>
<evidence type="ECO:0000313" key="2">
    <source>
        <dbReference type="EMBL" id="CYX34753.1"/>
    </source>
</evidence>
<name>A0A0Z8QP05_STRSU</name>
<dbReference type="AlphaFoldDB" id="A0A0Z8QP05"/>
<dbReference type="EMBL" id="FILX01000002">
    <property type="protein sequence ID" value="CYX34753.1"/>
    <property type="molecule type" value="Genomic_DNA"/>
</dbReference>
<feature type="transmembrane region" description="Helical" evidence="1">
    <location>
        <begin position="12"/>
        <end position="29"/>
    </location>
</feature>
<reference evidence="2 4" key="1">
    <citation type="submission" date="2016-02" db="EMBL/GenBank/DDBJ databases">
        <authorList>
            <consortium name="Pathogen Informatics"/>
        </authorList>
    </citation>
    <scope>NUCLEOTIDE SEQUENCE [LARGE SCALE GENOMIC DNA]</scope>
    <source>
        <strain evidence="2 4">SS993</strain>
    </source>
</reference>
<gene>
    <name evidence="2" type="ORF">ERS132531_00187</name>
    <name evidence="3" type="ORF">SHY70_05955</name>
</gene>
<reference evidence="3" key="2">
    <citation type="submission" date="2023-11" db="EMBL/GenBank/DDBJ databases">
        <title>Antimicrobial resistance in invasive Streptococcus suis isolated in Spain and the associated genetic mechanisms.</title>
        <authorList>
            <person name="Uruen C."/>
            <person name="Arenas J.A."/>
        </authorList>
    </citation>
    <scope>NUCLEOTIDE SEQUENCE</scope>
    <source>
        <strain evidence="3">Ss_70</strain>
    </source>
</reference>
<dbReference type="Proteomes" id="UP000074903">
    <property type="component" value="Unassembled WGS sequence"/>
</dbReference>
<sequence>MRVILFGEYQPVLTFFFHLIVIDWIWKFLEVNYLGEDNGNIPDSIILILVCGYITWLLR</sequence>
<dbReference type="Proteomes" id="UP001270004">
    <property type="component" value="Unassembled WGS sequence"/>
</dbReference>
<evidence type="ECO:0000256" key="1">
    <source>
        <dbReference type="SAM" id="Phobius"/>
    </source>
</evidence>
<proteinExistence type="predicted"/>
<keyword evidence="1" id="KW-0812">Transmembrane</keyword>
<organism evidence="2 4">
    <name type="scientific">Streptococcus suis</name>
    <dbReference type="NCBI Taxonomy" id="1307"/>
    <lineage>
        <taxon>Bacteria</taxon>
        <taxon>Bacillati</taxon>
        <taxon>Bacillota</taxon>
        <taxon>Bacilli</taxon>
        <taxon>Lactobacillales</taxon>
        <taxon>Streptococcaceae</taxon>
        <taxon>Streptococcus</taxon>
    </lineage>
</organism>
<feature type="transmembrane region" description="Helical" evidence="1">
    <location>
        <begin position="41"/>
        <end position="58"/>
    </location>
</feature>
<protein>
    <submittedName>
        <fullName evidence="2">Uncharacterized protein</fullName>
    </submittedName>
</protein>
<keyword evidence="1" id="KW-1133">Transmembrane helix</keyword>
<dbReference type="RefSeq" id="WP_029172673.1">
    <property type="nucleotide sequence ID" value="NZ_CEHB01000071.1"/>
</dbReference>
<dbReference type="EMBL" id="JAWWZK010000009">
    <property type="protein sequence ID" value="MDX5037825.1"/>
    <property type="molecule type" value="Genomic_DNA"/>
</dbReference>
<keyword evidence="1" id="KW-0472">Membrane</keyword>